<accession>A0AAV2THB1</accession>
<reference evidence="2" key="1">
    <citation type="submission" date="2024-06" db="EMBL/GenBank/DDBJ databases">
        <authorList>
            <person name="Liu X."/>
            <person name="Lenzi L."/>
            <person name="Haldenby T S."/>
            <person name="Uol C."/>
        </authorList>
    </citation>
    <scope>NUCLEOTIDE SEQUENCE</scope>
</reference>
<name>A0AAV2THB1_CALDB</name>
<feature type="compositionally biased region" description="Acidic residues" evidence="1">
    <location>
        <begin position="1"/>
        <end position="17"/>
    </location>
</feature>
<feature type="compositionally biased region" description="Acidic residues" evidence="1">
    <location>
        <begin position="44"/>
        <end position="53"/>
    </location>
</feature>
<protein>
    <submittedName>
        <fullName evidence="2">Uncharacterized protein</fullName>
    </submittedName>
</protein>
<dbReference type="Proteomes" id="UP001497525">
    <property type="component" value="Unassembled WGS sequence"/>
</dbReference>
<gene>
    <name evidence="2" type="ORF">CDAUBV1_LOCUS10604</name>
</gene>
<feature type="region of interest" description="Disordered" evidence="1">
    <location>
        <begin position="1"/>
        <end position="53"/>
    </location>
</feature>
<evidence type="ECO:0000313" key="3">
    <source>
        <dbReference type="Proteomes" id="UP001497525"/>
    </source>
</evidence>
<evidence type="ECO:0000313" key="2">
    <source>
        <dbReference type="EMBL" id="CAL5136520.1"/>
    </source>
</evidence>
<dbReference type="AlphaFoldDB" id="A0AAV2THB1"/>
<comment type="caution">
    <text evidence="2">The sequence shown here is derived from an EMBL/GenBank/DDBJ whole genome shotgun (WGS) entry which is preliminary data.</text>
</comment>
<dbReference type="EMBL" id="CAXLJL010000323">
    <property type="protein sequence ID" value="CAL5136520.1"/>
    <property type="molecule type" value="Genomic_DNA"/>
</dbReference>
<sequence>MDLGDDDSTASNDDDDILHDSDVLTLDGDDGSTHDENGSVGCDDHDDDYGFDEDDSSRLMIRITQRTRSPSTEDQLFDVTRYLRQPKPHESIRDDELTQMPDLDVVVVRAGLQASVVSLHVISLTFSSPIDRSYLVTSCQCSFGGLTKQRLAEISCLDWDKRMVTKS</sequence>
<proteinExistence type="predicted"/>
<evidence type="ECO:0000256" key="1">
    <source>
        <dbReference type="SAM" id="MobiDB-lite"/>
    </source>
</evidence>
<organism evidence="2 3">
    <name type="scientific">Calicophoron daubneyi</name>
    <name type="common">Rumen fluke</name>
    <name type="synonym">Paramphistomum daubneyi</name>
    <dbReference type="NCBI Taxonomy" id="300641"/>
    <lineage>
        <taxon>Eukaryota</taxon>
        <taxon>Metazoa</taxon>
        <taxon>Spiralia</taxon>
        <taxon>Lophotrochozoa</taxon>
        <taxon>Platyhelminthes</taxon>
        <taxon>Trematoda</taxon>
        <taxon>Digenea</taxon>
        <taxon>Plagiorchiida</taxon>
        <taxon>Pronocephalata</taxon>
        <taxon>Paramphistomoidea</taxon>
        <taxon>Paramphistomidae</taxon>
        <taxon>Calicophoron</taxon>
    </lineage>
</organism>